<keyword evidence="5 10" id="KW-0812">Transmembrane</keyword>
<evidence type="ECO:0000313" key="12">
    <source>
        <dbReference type="EMBL" id="SNX49216.1"/>
    </source>
</evidence>
<keyword evidence="6" id="KW-0448">Lipopolysaccharide biosynthesis</keyword>
<dbReference type="OrthoDB" id="9811884at2"/>
<protein>
    <recommendedName>
        <fullName evidence="11">Glycosyltransferase 2-like domain-containing protein</fullName>
    </recommendedName>
</protein>
<feature type="transmembrane region" description="Helical" evidence="10">
    <location>
        <begin position="236"/>
        <end position="257"/>
    </location>
</feature>
<feature type="domain" description="Glycosyltransferase 2-like" evidence="11">
    <location>
        <begin position="10"/>
        <end position="173"/>
    </location>
</feature>
<keyword evidence="4" id="KW-0808">Transferase</keyword>
<sequence>MKSCNDFSLSILVPVFNEEESIGPFIAALDNALSSLRHQLDIVFVNDGSSDNTRKVIEGLITNDPRVTLVNLARNFGKEAAMTAGLDHVKGDACVIMDVDLQDPPELILEFVKEWRTGEWDTIYGVREDRSKDTWMKRVSAGGFYRVFNWLASETTLPENAGDFRLIDRVVIDAMRQLPERNRFMKGLLAWGAFRSKGITFTRPERHAGETKFNYWKLWNFAVDGLLSFTAWPLRIWGFVGCVTSLLAFLFMLKIVIGASFFDIQTPGYASTISVVLFLGGIQLISLGIIGGYISRMYREMKGRPIYLVEGVYGQYDKQNLVEGYSVANAKHVEKVSPVHA</sequence>
<evidence type="ECO:0000256" key="9">
    <source>
        <dbReference type="ARBA" id="ARBA00038152"/>
    </source>
</evidence>
<dbReference type="GO" id="GO:0005886">
    <property type="term" value="C:plasma membrane"/>
    <property type="evidence" value="ECO:0007669"/>
    <property type="project" value="UniProtKB-SubCell"/>
</dbReference>
<dbReference type="GO" id="GO:0016757">
    <property type="term" value="F:glycosyltransferase activity"/>
    <property type="evidence" value="ECO:0007669"/>
    <property type="project" value="UniProtKB-KW"/>
</dbReference>
<organism evidence="12 13">
    <name type="scientific">Vibrio thalassae</name>
    <dbReference type="NCBI Taxonomy" id="1243014"/>
    <lineage>
        <taxon>Bacteria</taxon>
        <taxon>Pseudomonadati</taxon>
        <taxon>Pseudomonadota</taxon>
        <taxon>Gammaproteobacteria</taxon>
        <taxon>Vibrionales</taxon>
        <taxon>Vibrionaceae</taxon>
        <taxon>Vibrio</taxon>
    </lineage>
</organism>
<dbReference type="InterPro" id="IPR001173">
    <property type="entry name" value="Glyco_trans_2-like"/>
</dbReference>
<comment type="subcellular location">
    <subcellularLocation>
        <location evidence="1">Cell membrane</location>
        <topology evidence="1">Multi-pass membrane protein</topology>
    </subcellularLocation>
</comment>
<dbReference type="RefSeq" id="WP_096994304.1">
    <property type="nucleotide sequence ID" value="NZ_JBHSII010000001.1"/>
</dbReference>
<dbReference type="Pfam" id="PF00535">
    <property type="entry name" value="Glycos_transf_2"/>
    <property type="match status" value="1"/>
</dbReference>
<dbReference type="FunFam" id="3.90.550.10:FF:000079">
    <property type="entry name" value="Probable glycosyl transferase"/>
    <property type="match status" value="1"/>
</dbReference>
<evidence type="ECO:0000313" key="13">
    <source>
        <dbReference type="Proteomes" id="UP000219336"/>
    </source>
</evidence>
<dbReference type="InterPro" id="IPR029044">
    <property type="entry name" value="Nucleotide-diphossugar_trans"/>
</dbReference>
<keyword evidence="3" id="KW-0328">Glycosyltransferase</keyword>
<keyword evidence="7 10" id="KW-1133">Transmembrane helix</keyword>
<evidence type="ECO:0000256" key="10">
    <source>
        <dbReference type="SAM" id="Phobius"/>
    </source>
</evidence>
<keyword evidence="8 10" id="KW-0472">Membrane</keyword>
<evidence type="ECO:0000256" key="1">
    <source>
        <dbReference type="ARBA" id="ARBA00004651"/>
    </source>
</evidence>
<evidence type="ECO:0000256" key="4">
    <source>
        <dbReference type="ARBA" id="ARBA00022679"/>
    </source>
</evidence>
<dbReference type="CDD" id="cd04187">
    <property type="entry name" value="DPM1_like_bac"/>
    <property type="match status" value="1"/>
</dbReference>
<dbReference type="EMBL" id="OANU01000053">
    <property type="protein sequence ID" value="SNX49216.1"/>
    <property type="molecule type" value="Genomic_DNA"/>
</dbReference>
<accession>A0A240EKU3</accession>
<keyword evidence="2" id="KW-1003">Cell membrane</keyword>
<dbReference type="SUPFAM" id="SSF53448">
    <property type="entry name" value="Nucleotide-diphospho-sugar transferases"/>
    <property type="match status" value="1"/>
</dbReference>
<evidence type="ECO:0000256" key="3">
    <source>
        <dbReference type="ARBA" id="ARBA00022676"/>
    </source>
</evidence>
<dbReference type="Proteomes" id="UP000219336">
    <property type="component" value="Unassembled WGS sequence"/>
</dbReference>
<gene>
    <name evidence="12" type="ORF">VTH8203_02859</name>
</gene>
<dbReference type="PANTHER" id="PTHR48090:SF3">
    <property type="entry name" value="UNDECAPRENYL-PHOSPHATE 4-DEOXY-4-FORMAMIDO-L-ARABINOSE TRANSFERASE"/>
    <property type="match status" value="1"/>
</dbReference>
<evidence type="ECO:0000256" key="5">
    <source>
        <dbReference type="ARBA" id="ARBA00022692"/>
    </source>
</evidence>
<evidence type="ECO:0000259" key="11">
    <source>
        <dbReference type="Pfam" id="PF00535"/>
    </source>
</evidence>
<comment type="similarity">
    <text evidence="9">Belongs to the glycosyltransferase 2 family. GtrB subfamily.</text>
</comment>
<proteinExistence type="inferred from homology"/>
<reference evidence="13" key="1">
    <citation type="submission" date="2016-06" db="EMBL/GenBank/DDBJ databases">
        <authorList>
            <person name="Rodrigo-Torres L."/>
            <person name="Arahal R.D."/>
            <person name="Lucena T."/>
        </authorList>
    </citation>
    <scope>NUCLEOTIDE SEQUENCE [LARGE SCALE GENOMIC DNA]</scope>
    <source>
        <strain evidence="13">CECT8203</strain>
    </source>
</reference>
<feature type="transmembrane region" description="Helical" evidence="10">
    <location>
        <begin position="269"/>
        <end position="294"/>
    </location>
</feature>
<evidence type="ECO:0000256" key="2">
    <source>
        <dbReference type="ARBA" id="ARBA00022475"/>
    </source>
</evidence>
<name>A0A240EKU3_9VIBR</name>
<keyword evidence="13" id="KW-1185">Reference proteome</keyword>
<dbReference type="GO" id="GO:0009103">
    <property type="term" value="P:lipopolysaccharide biosynthetic process"/>
    <property type="evidence" value="ECO:0007669"/>
    <property type="project" value="UniProtKB-KW"/>
</dbReference>
<dbReference type="InterPro" id="IPR050256">
    <property type="entry name" value="Glycosyltransferase_2"/>
</dbReference>
<evidence type="ECO:0000256" key="7">
    <source>
        <dbReference type="ARBA" id="ARBA00022989"/>
    </source>
</evidence>
<evidence type="ECO:0000256" key="6">
    <source>
        <dbReference type="ARBA" id="ARBA00022985"/>
    </source>
</evidence>
<dbReference type="Gene3D" id="3.90.550.10">
    <property type="entry name" value="Spore Coat Polysaccharide Biosynthesis Protein SpsA, Chain A"/>
    <property type="match status" value="1"/>
</dbReference>
<evidence type="ECO:0000256" key="8">
    <source>
        <dbReference type="ARBA" id="ARBA00023136"/>
    </source>
</evidence>
<dbReference type="PANTHER" id="PTHR48090">
    <property type="entry name" value="UNDECAPRENYL-PHOSPHATE 4-DEOXY-4-FORMAMIDO-L-ARABINOSE TRANSFERASE-RELATED"/>
    <property type="match status" value="1"/>
</dbReference>
<dbReference type="AlphaFoldDB" id="A0A240EKU3"/>